<evidence type="ECO:0000256" key="1">
    <source>
        <dbReference type="ARBA" id="ARBA00000077"/>
    </source>
</evidence>
<evidence type="ECO:0000256" key="3">
    <source>
        <dbReference type="ARBA" id="ARBA00004065"/>
    </source>
</evidence>
<dbReference type="GO" id="GO:0032299">
    <property type="term" value="C:ribonuclease H2 complex"/>
    <property type="evidence" value="ECO:0007669"/>
    <property type="project" value="TreeGrafter"/>
</dbReference>
<evidence type="ECO:0000256" key="7">
    <source>
        <dbReference type="ARBA" id="ARBA00019179"/>
    </source>
</evidence>
<keyword evidence="12 14" id="KW-0378">Hydrolase</keyword>
<protein>
    <recommendedName>
        <fullName evidence="7 14">Ribonuclease HII</fullName>
        <shortName evidence="14">RNase HII</shortName>
        <ecNumber evidence="6 14">3.1.26.4</ecNumber>
    </recommendedName>
</protein>
<reference evidence="18 19" key="1">
    <citation type="journal article" date="2013" name="J. Microbiol.">
        <title>Lysinibacillus chungkukjangi sp. nov., isolated from Chungkukjang, Korean fermented soybean food.</title>
        <authorList>
            <person name="Kim S.J."/>
            <person name="Jang Y.H."/>
            <person name="Hamada M."/>
            <person name="Ahn J.H."/>
            <person name="Weon H.Y."/>
            <person name="Suzuki K."/>
            <person name="Whang K.S."/>
            <person name="Kwon S.W."/>
        </authorList>
    </citation>
    <scope>NUCLEOTIDE SEQUENCE [LARGE SCALE GENOMIC DNA]</scope>
    <source>
        <strain evidence="18 19">MCCC 1A12701</strain>
    </source>
</reference>
<dbReference type="CDD" id="cd07182">
    <property type="entry name" value="RNase_HII_bacteria_HII_like"/>
    <property type="match status" value="1"/>
</dbReference>
<dbReference type="InterPro" id="IPR001352">
    <property type="entry name" value="RNase_HII/HIII"/>
</dbReference>
<evidence type="ECO:0000256" key="11">
    <source>
        <dbReference type="ARBA" id="ARBA00022759"/>
    </source>
</evidence>
<evidence type="ECO:0000256" key="8">
    <source>
        <dbReference type="ARBA" id="ARBA00022490"/>
    </source>
</evidence>
<dbReference type="Gene3D" id="3.30.420.10">
    <property type="entry name" value="Ribonuclease H-like superfamily/Ribonuclease H"/>
    <property type="match status" value="1"/>
</dbReference>
<evidence type="ECO:0000256" key="2">
    <source>
        <dbReference type="ARBA" id="ARBA00001946"/>
    </source>
</evidence>
<dbReference type="GO" id="GO:0043137">
    <property type="term" value="P:DNA replication, removal of RNA primer"/>
    <property type="evidence" value="ECO:0007669"/>
    <property type="project" value="TreeGrafter"/>
</dbReference>
<evidence type="ECO:0000256" key="13">
    <source>
        <dbReference type="ARBA" id="ARBA00023211"/>
    </source>
</evidence>
<dbReference type="NCBIfam" id="NF000595">
    <property type="entry name" value="PRK00015.1-3"/>
    <property type="match status" value="1"/>
</dbReference>
<comment type="catalytic activity">
    <reaction evidence="1 14 15 16">
        <text>Endonucleolytic cleavage to 5'-phosphomonoester.</text>
        <dbReference type="EC" id="3.1.26.4"/>
    </reaction>
</comment>
<dbReference type="InterPro" id="IPR022898">
    <property type="entry name" value="RNase_HII"/>
</dbReference>
<evidence type="ECO:0000256" key="6">
    <source>
        <dbReference type="ARBA" id="ARBA00012180"/>
    </source>
</evidence>
<dbReference type="PANTHER" id="PTHR10954:SF18">
    <property type="entry name" value="RIBONUCLEASE HII"/>
    <property type="match status" value="1"/>
</dbReference>
<comment type="caution">
    <text evidence="18">The sequence shown here is derived from an EMBL/GenBank/DDBJ whole genome shotgun (WGS) entry which is preliminary data.</text>
</comment>
<dbReference type="InterPro" id="IPR036397">
    <property type="entry name" value="RNaseH_sf"/>
</dbReference>
<dbReference type="PROSITE" id="PS51975">
    <property type="entry name" value="RNASE_H_2"/>
    <property type="match status" value="1"/>
</dbReference>
<dbReference type="GO" id="GO:0030145">
    <property type="term" value="F:manganese ion binding"/>
    <property type="evidence" value="ECO:0007669"/>
    <property type="project" value="UniProtKB-UniRule"/>
</dbReference>
<dbReference type="EC" id="3.1.26.4" evidence="6 14"/>
<evidence type="ECO:0000256" key="9">
    <source>
        <dbReference type="ARBA" id="ARBA00022722"/>
    </source>
</evidence>
<evidence type="ECO:0000259" key="17">
    <source>
        <dbReference type="PROSITE" id="PS51975"/>
    </source>
</evidence>
<feature type="domain" description="RNase H type-2" evidence="17">
    <location>
        <begin position="70"/>
        <end position="259"/>
    </location>
</feature>
<dbReference type="OrthoDB" id="9803420at2"/>
<evidence type="ECO:0000256" key="15">
    <source>
        <dbReference type="PROSITE-ProRule" id="PRU01319"/>
    </source>
</evidence>
<keyword evidence="11 14" id="KW-0255">Endonuclease</keyword>
<evidence type="ECO:0000313" key="18">
    <source>
        <dbReference type="EMBL" id="RQW74980.1"/>
    </source>
</evidence>
<organism evidence="18 19">
    <name type="scientific">Lysinibacillus composti</name>
    <dbReference type="NCBI Taxonomy" id="720633"/>
    <lineage>
        <taxon>Bacteria</taxon>
        <taxon>Bacillati</taxon>
        <taxon>Bacillota</taxon>
        <taxon>Bacilli</taxon>
        <taxon>Bacillales</taxon>
        <taxon>Bacillaceae</taxon>
        <taxon>Lysinibacillus</taxon>
    </lineage>
</organism>
<dbReference type="InterPro" id="IPR024567">
    <property type="entry name" value="RNase_HII/HIII_dom"/>
</dbReference>
<accession>A0A3N9UFR6</accession>
<dbReference type="AlphaFoldDB" id="A0A3N9UFR6"/>
<evidence type="ECO:0000256" key="12">
    <source>
        <dbReference type="ARBA" id="ARBA00022801"/>
    </source>
</evidence>
<dbReference type="GO" id="GO:0003723">
    <property type="term" value="F:RNA binding"/>
    <property type="evidence" value="ECO:0007669"/>
    <property type="project" value="UniProtKB-UniRule"/>
</dbReference>
<dbReference type="RefSeq" id="WP_124764027.1">
    <property type="nucleotide sequence ID" value="NZ_JAFBDY010000005.1"/>
</dbReference>
<dbReference type="Pfam" id="PF01351">
    <property type="entry name" value="RNase_HII"/>
    <property type="match status" value="1"/>
</dbReference>
<name>A0A3N9UFR6_9BACI</name>
<gene>
    <name evidence="14" type="primary">rnhB</name>
    <name evidence="18" type="ORF">EBB45_08355</name>
</gene>
<dbReference type="Proteomes" id="UP000274033">
    <property type="component" value="Unassembled WGS sequence"/>
</dbReference>
<proteinExistence type="inferred from homology"/>
<evidence type="ECO:0000256" key="16">
    <source>
        <dbReference type="RuleBase" id="RU003515"/>
    </source>
</evidence>
<dbReference type="FunFam" id="3.30.420.10:FF:000006">
    <property type="entry name" value="Ribonuclease HII"/>
    <property type="match status" value="1"/>
</dbReference>
<comment type="function">
    <text evidence="3 14 16">Endonuclease that specifically degrades the RNA of RNA-DNA hybrids.</text>
</comment>
<dbReference type="EMBL" id="RRCT01000006">
    <property type="protein sequence ID" value="RQW74980.1"/>
    <property type="molecule type" value="Genomic_DNA"/>
</dbReference>
<sequence length="262" mass="29686">MAKTIKEITQLLNEATAYEEWMEDIQKDERSGVQKAWQQWKNRMEKREKVKEEHRHKVSFDASFSPFEGAFVAGVDEAGRGPLAGPVVTAAVILPTDCEALIGINDSKQLSKNMREAFAKTIKEHAISYSIHFQSPEEIDRLNIYEATKQSMKTSIETLDIQPHYVIIDAMTLPIQIPQKSIIKGDAKSLAIAAASILAKQARDQYMEDLHKQYPHYGFDQNAGYGTKQHLEALDQYGPTEHHRKSFEPIKSMFIKQGALPI</sequence>
<dbReference type="InterPro" id="IPR012337">
    <property type="entry name" value="RNaseH-like_sf"/>
</dbReference>
<evidence type="ECO:0000313" key="19">
    <source>
        <dbReference type="Proteomes" id="UP000274033"/>
    </source>
</evidence>
<dbReference type="GO" id="GO:0006298">
    <property type="term" value="P:mismatch repair"/>
    <property type="evidence" value="ECO:0007669"/>
    <property type="project" value="TreeGrafter"/>
</dbReference>
<keyword evidence="19" id="KW-1185">Reference proteome</keyword>
<evidence type="ECO:0000256" key="5">
    <source>
        <dbReference type="ARBA" id="ARBA00007383"/>
    </source>
</evidence>
<dbReference type="PANTHER" id="PTHR10954">
    <property type="entry name" value="RIBONUCLEASE H2 SUBUNIT A"/>
    <property type="match status" value="1"/>
</dbReference>
<feature type="binding site" evidence="14 15">
    <location>
        <position position="76"/>
    </location>
    <ligand>
        <name>a divalent metal cation</name>
        <dbReference type="ChEBI" id="CHEBI:60240"/>
    </ligand>
</feature>
<comment type="subcellular location">
    <subcellularLocation>
        <location evidence="4 14">Cytoplasm</location>
    </subcellularLocation>
</comment>
<dbReference type="NCBIfam" id="NF000594">
    <property type="entry name" value="PRK00015.1-1"/>
    <property type="match status" value="1"/>
</dbReference>
<evidence type="ECO:0000256" key="14">
    <source>
        <dbReference type="HAMAP-Rule" id="MF_00052"/>
    </source>
</evidence>
<dbReference type="GO" id="GO:0005737">
    <property type="term" value="C:cytoplasm"/>
    <property type="evidence" value="ECO:0007669"/>
    <property type="project" value="UniProtKB-SubCell"/>
</dbReference>
<keyword evidence="13 14" id="KW-0464">Manganese</keyword>
<keyword evidence="10 14" id="KW-0479">Metal-binding</keyword>
<feature type="binding site" evidence="14 15">
    <location>
        <position position="169"/>
    </location>
    <ligand>
        <name>a divalent metal cation</name>
        <dbReference type="ChEBI" id="CHEBI:60240"/>
    </ligand>
</feature>
<keyword evidence="8 14" id="KW-0963">Cytoplasm</keyword>
<comment type="similarity">
    <text evidence="5 14 16">Belongs to the RNase HII family.</text>
</comment>
<comment type="cofactor">
    <cofactor evidence="2">
        <name>Mg(2+)</name>
        <dbReference type="ChEBI" id="CHEBI:18420"/>
    </cofactor>
</comment>
<evidence type="ECO:0000256" key="10">
    <source>
        <dbReference type="ARBA" id="ARBA00022723"/>
    </source>
</evidence>
<dbReference type="SUPFAM" id="SSF53098">
    <property type="entry name" value="Ribonuclease H-like"/>
    <property type="match status" value="1"/>
</dbReference>
<comment type="cofactor">
    <cofactor evidence="14 15">
        <name>Mn(2+)</name>
        <dbReference type="ChEBI" id="CHEBI:29035"/>
    </cofactor>
    <cofactor evidence="14 15">
        <name>Mg(2+)</name>
        <dbReference type="ChEBI" id="CHEBI:18420"/>
    </cofactor>
    <text evidence="14 15">Manganese or magnesium. Binds 1 divalent metal ion per monomer in the absence of substrate. May bind a second metal ion after substrate binding.</text>
</comment>
<dbReference type="GO" id="GO:0004523">
    <property type="term" value="F:RNA-DNA hybrid ribonuclease activity"/>
    <property type="evidence" value="ECO:0007669"/>
    <property type="project" value="UniProtKB-UniRule"/>
</dbReference>
<keyword evidence="9 14" id="KW-0540">Nuclease</keyword>
<dbReference type="HAMAP" id="MF_00052_B">
    <property type="entry name" value="RNase_HII_B"/>
    <property type="match status" value="1"/>
</dbReference>
<feature type="binding site" evidence="14 15">
    <location>
        <position position="77"/>
    </location>
    <ligand>
        <name>a divalent metal cation</name>
        <dbReference type="ChEBI" id="CHEBI:60240"/>
    </ligand>
</feature>
<evidence type="ECO:0000256" key="4">
    <source>
        <dbReference type="ARBA" id="ARBA00004496"/>
    </source>
</evidence>